<gene>
    <name evidence="9" type="ORF">ABC969_06935</name>
</gene>
<dbReference type="InterPro" id="IPR051472">
    <property type="entry name" value="T3SS_Stator/FliH"/>
</dbReference>
<keyword evidence="6" id="KW-0653">Protein transport</keyword>
<dbReference type="RefSeq" id="WP_345863960.1">
    <property type="nucleotide sequence ID" value="NZ_JBDIMF010000002.1"/>
</dbReference>
<keyword evidence="5" id="KW-1005">Bacterial flagellum biogenesis</keyword>
<evidence type="ECO:0000313" key="10">
    <source>
        <dbReference type="Proteomes" id="UP001404104"/>
    </source>
</evidence>
<dbReference type="PANTHER" id="PTHR34982">
    <property type="entry name" value="YOP PROTEINS TRANSLOCATION PROTEIN L"/>
    <property type="match status" value="1"/>
</dbReference>
<reference evidence="9 10" key="1">
    <citation type="submission" date="2024-05" db="EMBL/GenBank/DDBJ databases">
        <authorList>
            <person name="Liu Q."/>
            <person name="Xin Y.-H."/>
        </authorList>
    </citation>
    <scope>NUCLEOTIDE SEQUENCE [LARGE SCALE GENOMIC DNA]</scope>
    <source>
        <strain evidence="9 10">CGMCC 1.15349</strain>
    </source>
</reference>
<evidence type="ECO:0000313" key="9">
    <source>
        <dbReference type="EMBL" id="MEN2786157.1"/>
    </source>
</evidence>
<comment type="similarity">
    <text evidence="2">Belongs to the FliH family.</text>
</comment>
<dbReference type="PANTHER" id="PTHR34982:SF1">
    <property type="entry name" value="FLAGELLAR ASSEMBLY PROTEIN FLIH"/>
    <property type="match status" value="1"/>
</dbReference>
<protein>
    <recommendedName>
        <fullName evidence="3">Flagellar assembly protein FliH</fullName>
    </recommendedName>
</protein>
<keyword evidence="7" id="KW-1006">Bacterial flagellum protein export</keyword>
<evidence type="ECO:0000256" key="7">
    <source>
        <dbReference type="ARBA" id="ARBA00023225"/>
    </source>
</evidence>
<evidence type="ECO:0000256" key="3">
    <source>
        <dbReference type="ARBA" id="ARBA00016507"/>
    </source>
</evidence>
<evidence type="ECO:0000259" key="8">
    <source>
        <dbReference type="Pfam" id="PF02108"/>
    </source>
</evidence>
<evidence type="ECO:0000256" key="4">
    <source>
        <dbReference type="ARBA" id="ARBA00022448"/>
    </source>
</evidence>
<comment type="function">
    <text evidence="1">Needed for flagellar regrowth and assembly.</text>
</comment>
<dbReference type="Proteomes" id="UP001404104">
    <property type="component" value="Unassembled WGS sequence"/>
</dbReference>
<feature type="domain" description="Flagellar assembly protein FliH/Type III secretion system HrpE" evidence="8">
    <location>
        <begin position="80"/>
        <end position="206"/>
    </location>
</feature>
<name>A0ABU9XQQ5_9SPHN</name>
<dbReference type="Pfam" id="PF02108">
    <property type="entry name" value="FliH"/>
    <property type="match status" value="1"/>
</dbReference>
<keyword evidence="10" id="KW-1185">Reference proteome</keyword>
<evidence type="ECO:0000256" key="1">
    <source>
        <dbReference type="ARBA" id="ARBA00003041"/>
    </source>
</evidence>
<proteinExistence type="inferred from homology"/>
<dbReference type="EMBL" id="JBDIMF010000002">
    <property type="protein sequence ID" value="MEN2786157.1"/>
    <property type="molecule type" value="Genomic_DNA"/>
</dbReference>
<sequence length="233" mass="24637">MRTARRVIPFGFDRVFETAATDAVTAPLGAEAAMQIAALRAAMDRMTELHEAELLQTRQDAFEAGRHGAGAEQHAALLAAVDALQDMLGDIDERLAAATDAIKQDAAEIALAAAELLAGHAVSAAPARAISEALGRALRQVARGTQLDIRVHPDLLDAVNGCVEEHKDQTRRKLAITVIADATITPGDATIGWDEGGLAIDAATRRQAVLDELAPLLITWPLEPKEIAPARIA</sequence>
<keyword evidence="4" id="KW-0813">Transport</keyword>
<dbReference type="InterPro" id="IPR018035">
    <property type="entry name" value="Flagellar_FliH/T3SS_HrpE"/>
</dbReference>
<organism evidence="9 10">
    <name type="scientific">Sphingomonas qilianensis</name>
    <dbReference type="NCBI Taxonomy" id="1736690"/>
    <lineage>
        <taxon>Bacteria</taxon>
        <taxon>Pseudomonadati</taxon>
        <taxon>Pseudomonadota</taxon>
        <taxon>Alphaproteobacteria</taxon>
        <taxon>Sphingomonadales</taxon>
        <taxon>Sphingomonadaceae</taxon>
        <taxon>Sphingomonas</taxon>
    </lineage>
</organism>
<comment type="caution">
    <text evidence="9">The sequence shown here is derived from an EMBL/GenBank/DDBJ whole genome shotgun (WGS) entry which is preliminary data.</text>
</comment>
<evidence type="ECO:0000256" key="5">
    <source>
        <dbReference type="ARBA" id="ARBA00022795"/>
    </source>
</evidence>
<accession>A0ABU9XQQ5</accession>
<evidence type="ECO:0000256" key="6">
    <source>
        <dbReference type="ARBA" id="ARBA00022927"/>
    </source>
</evidence>
<evidence type="ECO:0000256" key="2">
    <source>
        <dbReference type="ARBA" id="ARBA00006602"/>
    </source>
</evidence>